<gene>
    <name evidence="11" type="ORF">DESUT3_19130</name>
</gene>
<dbReference type="InterPro" id="IPR052038">
    <property type="entry name" value="Type-VII_TA_antitoxin"/>
</dbReference>
<dbReference type="InterPro" id="IPR002934">
    <property type="entry name" value="Polymerase_NTP_transf_dom"/>
</dbReference>
<evidence type="ECO:0000256" key="6">
    <source>
        <dbReference type="ARBA" id="ARBA00022741"/>
    </source>
</evidence>
<keyword evidence="2" id="KW-1277">Toxin-antitoxin system</keyword>
<dbReference type="Gene3D" id="3.30.460.10">
    <property type="entry name" value="Beta Polymerase, domain 2"/>
    <property type="match status" value="1"/>
</dbReference>
<evidence type="ECO:0000256" key="9">
    <source>
        <dbReference type="ARBA" id="ARBA00038276"/>
    </source>
</evidence>
<evidence type="ECO:0000256" key="3">
    <source>
        <dbReference type="ARBA" id="ARBA00022679"/>
    </source>
</evidence>
<evidence type="ECO:0000256" key="2">
    <source>
        <dbReference type="ARBA" id="ARBA00022649"/>
    </source>
</evidence>
<evidence type="ECO:0000256" key="8">
    <source>
        <dbReference type="ARBA" id="ARBA00022842"/>
    </source>
</evidence>
<dbReference type="InterPro" id="IPR043519">
    <property type="entry name" value="NT_sf"/>
</dbReference>
<keyword evidence="3" id="KW-0808">Transferase</keyword>
<keyword evidence="6" id="KW-0547">Nucleotide-binding</keyword>
<protein>
    <recommendedName>
        <fullName evidence="10">Polymerase nucleotidyl transferase domain-containing protein</fullName>
    </recommendedName>
</protein>
<evidence type="ECO:0000256" key="7">
    <source>
        <dbReference type="ARBA" id="ARBA00022840"/>
    </source>
</evidence>
<proteinExistence type="inferred from homology"/>
<dbReference type="Proteomes" id="UP001319827">
    <property type="component" value="Chromosome"/>
</dbReference>
<evidence type="ECO:0000256" key="4">
    <source>
        <dbReference type="ARBA" id="ARBA00022695"/>
    </source>
</evidence>
<evidence type="ECO:0000256" key="5">
    <source>
        <dbReference type="ARBA" id="ARBA00022723"/>
    </source>
</evidence>
<dbReference type="PANTHER" id="PTHR33571">
    <property type="entry name" value="SSL8005 PROTEIN"/>
    <property type="match status" value="1"/>
</dbReference>
<dbReference type="Pfam" id="PF01909">
    <property type="entry name" value="NTP_transf_2"/>
    <property type="match status" value="1"/>
</dbReference>
<feature type="domain" description="Polymerase nucleotidyl transferase" evidence="10">
    <location>
        <begin position="1"/>
        <end position="69"/>
    </location>
</feature>
<organism evidence="11 12">
    <name type="scientific">Desulfuromonas versatilis</name>
    <dbReference type="NCBI Taxonomy" id="2802975"/>
    <lineage>
        <taxon>Bacteria</taxon>
        <taxon>Pseudomonadati</taxon>
        <taxon>Thermodesulfobacteriota</taxon>
        <taxon>Desulfuromonadia</taxon>
        <taxon>Desulfuromonadales</taxon>
        <taxon>Desulfuromonadaceae</taxon>
        <taxon>Desulfuromonas</taxon>
    </lineage>
</organism>
<reference evidence="11 12" key="2">
    <citation type="journal article" date="2021" name="Int. J. Syst. Evol. Microbiol.">
        <title>Isolation and Polyphasic Characterization of Desulfuromonas versatilis sp. Nov., an Electrogenic Bacteria Capable of Versatile Metabolism Isolated from a Graphene Oxide-Reducing Enrichment Culture.</title>
        <authorList>
            <person name="Xie L."/>
            <person name="Yoshida N."/>
            <person name="Ishii S."/>
            <person name="Meng L."/>
        </authorList>
    </citation>
    <scope>NUCLEOTIDE SEQUENCE [LARGE SCALE GENOMIC DNA]</scope>
    <source>
        <strain evidence="11 12">NIT-T3</strain>
    </source>
</reference>
<reference evidence="11 12" key="1">
    <citation type="journal article" date="2016" name="C (Basel)">
        <title>Selective Growth of and Electricity Production by Marine Exoelectrogenic Bacteria in Self-Aggregated Hydrogel of Microbially Reduced Graphene Oxide.</title>
        <authorList>
            <person name="Yoshida N."/>
            <person name="Goto Y."/>
            <person name="Miyata Y."/>
        </authorList>
    </citation>
    <scope>NUCLEOTIDE SEQUENCE [LARGE SCALE GENOMIC DNA]</scope>
    <source>
        <strain evidence="11 12">NIT-T3</strain>
    </source>
</reference>
<keyword evidence="12" id="KW-1185">Reference proteome</keyword>
<keyword evidence="8" id="KW-0460">Magnesium</keyword>
<evidence type="ECO:0000256" key="1">
    <source>
        <dbReference type="ARBA" id="ARBA00001946"/>
    </source>
</evidence>
<comment type="cofactor">
    <cofactor evidence="1">
        <name>Mg(2+)</name>
        <dbReference type="ChEBI" id="CHEBI:18420"/>
    </cofactor>
</comment>
<dbReference type="SUPFAM" id="SSF81301">
    <property type="entry name" value="Nucleotidyltransferase"/>
    <property type="match status" value="1"/>
</dbReference>
<accession>A0ABN6DY41</accession>
<dbReference type="PANTHER" id="PTHR33571:SF12">
    <property type="entry name" value="BSL3053 PROTEIN"/>
    <property type="match status" value="1"/>
</dbReference>
<keyword evidence="5" id="KW-0479">Metal-binding</keyword>
<dbReference type="CDD" id="cd05403">
    <property type="entry name" value="NT_KNTase_like"/>
    <property type="match status" value="1"/>
</dbReference>
<name>A0ABN6DY41_9BACT</name>
<keyword evidence="7" id="KW-0067">ATP-binding</keyword>
<evidence type="ECO:0000313" key="11">
    <source>
        <dbReference type="EMBL" id="BCR04844.1"/>
    </source>
</evidence>
<sequence>MVGSYARDEARDESDIDIVVSLNSDNTFRSFFGLLHFLQDNLQARIDLATEASLKPQVRDSILKDIRYV</sequence>
<evidence type="ECO:0000259" key="10">
    <source>
        <dbReference type="Pfam" id="PF01909"/>
    </source>
</evidence>
<comment type="similarity">
    <text evidence="9">Belongs to the MntA antitoxin family.</text>
</comment>
<evidence type="ECO:0000313" key="12">
    <source>
        <dbReference type="Proteomes" id="UP001319827"/>
    </source>
</evidence>
<dbReference type="EMBL" id="AP024355">
    <property type="protein sequence ID" value="BCR04844.1"/>
    <property type="molecule type" value="Genomic_DNA"/>
</dbReference>
<keyword evidence="4" id="KW-0548">Nucleotidyltransferase</keyword>